<reference evidence="2 3" key="1">
    <citation type="journal article" date="2018" name="Mol. Biol. Evol.">
        <title>Broad Genomic Sampling Reveals a Smut Pathogenic Ancestry of the Fungal Clade Ustilaginomycotina.</title>
        <authorList>
            <person name="Kijpornyongpan T."/>
            <person name="Mondo S.J."/>
            <person name="Barry K."/>
            <person name="Sandor L."/>
            <person name="Lee J."/>
            <person name="Lipzen A."/>
            <person name="Pangilinan J."/>
            <person name="LaButti K."/>
            <person name="Hainaut M."/>
            <person name="Henrissat B."/>
            <person name="Grigoriev I.V."/>
            <person name="Spatafora J.W."/>
            <person name="Aime M.C."/>
        </authorList>
    </citation>
    <scope>NUCLEOTIDE SEQUENCE [LARGE SCALE GENOMIC DNA]</scope>
    <source>
        <strain evidence="2 3">MCA 4658</strain>
    </source>
</reference>
<sequence>MLLQPREIKRAKGELEGKLIDNVDKKERRRVESDRIKLGKVMIGSDASRVLECSETSETLATARRRRKKAKRSTKQAFDTKLLDKTQQEQHQEPERHLEQHDVGQVHEAAIEWMHQAPEAWAINVDTFALAVPVFPLKAHTFISQGGYARGLRLGFHRDLTILHAWSVDEQSIVLRYRFAPPSARRQACWSDETPVKQKLQGLARPLALLKSYEQESQVCLFLQRIKRASSASSSQLSFASSDGERFLQTLLPDGVDVVLLGRFLITDCHLVEHQTQGEAWHLRLTFKWSKSQGEPWFHASMTPREHNASFEGKDSNWTPSASEQRFDRCSLYPPLYVMPPTHSQSGFSGSPVPTLCSSIICPACGCATPRLYWTGWTCPNCKRDFSAPALMVKRDVYMGRLRLRYQGPRMDNGHCTVDLQAQIKHAATVWSDGIKSVTYANRPTRPTTANGASKLLGHTHTKAAAAAAAAAAPLMHHFLASGTWLDRADDLLERLIARDMPYERGSSSSRETANLYVSRVCGVKADCQQSSPQGLYTSTLLDLQRAPEVFLDVAQYADDATRRFAERPRNAIDDATICVGVKMDLQPLEHADLDGWLQLAHFGSDAHITLSRKPDALSSSSTGNPAQHTRGASGPRPRSRVIATWQLDHGDVLFVQDCKSLGQDYELRFHGKVGLSILALCRYLAPSP</sequence>
<evidence type="ECO:0000256" key="1">
    <source>
        <dbReference type="SAM" id="MobiDB-lite"/>
    </source>
</evidence>
<dbReference type="AlphaFoldDB" id="A0A316W1G7"/>
<dbReference type="EMBL" id="KZ819367">
    <property type="protein sequence ID" value="PWN43747.1"/>
    <property type="molecule type" value="Genomic_DNA"/>
</dbReference>
<gene>
    <name evidence="2" type="ORF">IE81DRAFT_322165</name>
</gene>
<evidence type="ECO:0000313" key="3">
    <source>
        <dbReference type="Proteomes" id="UP000245783"/>
    </source>
</evidence>
<proteinExistence type="predicted"/>
<organism evidence="2 3">
    <name type="scientific">Ceraceosorus guamensis</name>
    <dbReference type="NCBI Taxonomy" id="1522189"/>
    <lineage>
        <taxon>Eukaryota</taxon>
        <taxon>Fungi</taxon>
        <taxon>Dikarya</taxon>
        <taxon>Basidiomycota</taxon>
        <taxon>Ustilaginomycotina</taxon>
        <taxon>Exobasidiomycetes</taxon>
        <taxon>Ceraceosorales</taxon>
        <taxon>Ceraceosoraceae</taxon>
        <taxon>Ceraceosorus</taxon>
    </lineage>
</organism>
<evidence type="ECO:0000313" key="2">
    <source>
        <dbReference type="EMBL" id="PWN43747.1"/>
    </source>
</evidence>
<feature type="region of interest" description="Disordered" evidence="1">
    <location>
        <begin position="61"/>
        <end position="100"/>
    </location>
</feature>
<accession>A0A316W1G7</accession>
<dbReference type="GeneID" id="37035419"/>
<dbReference type="OrthoDB" id="10349497at2759"/>
<dbReference type="RefSeq" id="XP_025370907.1">
    <property type="nucleotide sequence ID" value="XM_025513549.1"/>
</dbReference>
<feature type="region of interest" description="Disordered" evidence="1">
    <location>
        <begin position="614"/>
        <end position="639"/>
    </location>
</feature>
<feature type="compositionally biased region" description="Polar residues" evidence="1">
    <location>
        <begin position="618"/>
        <end position="628"/>
    </location>
</feature>
<dbReference type="Proteomes" id="UP000245783">
    <property type="component" value="Unassembled WGS sequence"/>
</dbReference>
<feature type="compositionally biased region" description="Basic and acidic residues" evidence="1">
    <location>
        <begin position="81"/>
        <end position="100"/>
    </location>
</feature>
<keyword evidence="3" id="KW-1185">Reference proteome</keyword>
<feature type="compositionally biased region" description="Basic residues" evidence="1">
    <location>
        <begin position="63"/>
        <end position="74"/>
    </location>
</feature>
<dbReference type="InParanoid" id="A0A316W1G7"/>
<name>A0A316W1G7_9BASI</name>
<protein>
    <submittedName>
        <fullName evidence="2">Uncharacterized protein</fullName>
    </submittedName>
</protein>